<evidence type="ECO:0000313" key="4">
    <source>
        <dbReference type="Proteomes" id="UP000078386"/>
    </source>
</evidence>
<accession>A0A1B7K8E2</accession>
<dbReference type="Proteomes" id="UP000078386">
    <property type="component" value="Unassembled WGS sequence"/>
</dbReference>
<dbReference type="GO" id="GO:0016787">
    <property type="term" value="F:hydrolase activity"/>
    <property type="evidence" value="ECO:0007669"/>
    <property type="project" value="InterPro"/>
</dbReference>
<dbReference type="EMBL" id="LXEU01000002">
    <property type="protein sequence ID" value="OAT56411.1"/>
    <property type="molecule type" value="Genomic_DNA"/>
</dbReference>
<evidence type="ECO:0000313" key="3">
    <source>
        <dbReference type="EMBL" id="OAT56411.1"/>
    </source>
</evidence>
<dbReference type="Gene3D" id="3.60.21.10">
    <property type="match status" value="2"/>
</dbReference>
<sequence length="695" mass="78167">MKKIFIANIAAFFLCSSVVEAAEHYSYRVAFMPDIHFHDVYGQFQDGAFHGLKNSKSGQNAMIRTMYAQLTSTRLFNENYFALRAALDDAGKKGIKLIALPGDFSDDGQPVHIRGLVKLLEEYQQKYGMRFFATPGNHDPNRPFDLPGGEEDFLGAGGKTQRIFSAGAHECKGYRGKTAVIATGAELPTICSEEMVSSGYEYIMKMMSPFGMNPQPNDIYWETPYSTYDEKSYSYAKAQQASDFHQRQYEICAQGTGGKYRQPGYGPCFTVADSSYLVEPVPGLWLMAVDANVYLPRENADPTKPESANNFAGSGDAGYNKMLTHKQQTVAWMTSVAQRARANNKMLVTFSHFPMVEFDNGAAADLEAIFGKGKFQLARAPKEDTSHALAKTGIGVHVGGHMHFNDTGVRKYPDGSLLFNIQAPSMAAYVPAYKILDFVSRTRIDVQTVILDSVPRFNELFEHYQQEWDHLNMTHSPHLWNKAVLGAKNYYDFTNWHITELTRLRFIPEEWPCDIRQMLFSLNGAEMLILSQISSHSDFQSVLSVPVSDDHAICAKGVTPPVRDVRQQYLKKNAAAWHRAEQKAQSLAQNMGMKLADFSEWNGFDLAVDFYRLRNADELALRDISATRLRQYQLLTRVLAESLPASMPALTANSDFETIYRLRFGSIFTVIDKYLQGNPSRNFHLDLETGEISAR</sequence>
<reference evidence="3 4" key="1">
    <citation type="submission" date="2016-04" db="EMBL/GenBank/DDBJ databases">
        <title>ATOL: Assembling a taxonomically balanced genome-scale reconstruction of the evolutionary history of the Enterobacteriaceae.</title>
        <authorList>
            <person name="Plunkett G.III."/>
            <person name="Neeno-Eckwall E.C."/>
            <person name="Glasner J.D."/>
            <person name="Perna N.T."/>
        </authorList>
    </citation>
    <scope>NUCLEOTIDE SEQUENCE [LARGE SCALE GENOMIC DNA]</scope>
    <source>
        <strain evidence="3 4">ATCC 51603</strain>
    </source>
</reference>
<protein>
    <recommendedName>
        <fullName evidence="2">Calcineurin-like phosphoesterase domain-containing protein</fullName>
    </recommendedName>
</protein>
<dbReference type="InterPro" id="IPR004843">
    <property type="entry name" value="Calcineurin-like_PHP"/>
</dbReference>
<name>A0A1B7K8E2_9ENTR</name>
<dbReference type="RefSeq" id="WP_083965105.1">
    <property type="nucleotide sequence ID" value="NZ_LXEU01000002.1"/>
</dbReference>
<feature type="chain" id="PRO_5008595949" description="Calcineurin-like phosphoesterase domain-containing protein" evidence="1">
    <location>
        <begin position="22"/>
        <end position="695"/>
    </location>
</feature>
<feature type="signal peptide" evidence="1">
    <location>
        <begin position="1"/>
        <end position="21"/>
    </location>
</feature>
<organism evidence="3 4">
    <name type="scientific">Kluyvera georgiana ATCC 51603</name>
    <dbReference type="NCBI Taxonomy" id="1354264"/>
    <lineage>
        <taxon>Bacteria</taxon>
        <taxon>Pseudomonadati</taxon>
        <taxon>Pseudomonadota</taxon>
        <taxon>Gammaproteobacteria</taxon>
        <taxon>Enterobacterales</taxon>
        <taxon>Enterobacteriaceae</taxon>
        <taxon>Kluyvera</taxon>
    </lineage>
</organism>
<gene>
    <name evidence="3" type="ORF">M989_00056</name>
</gene>
<comment type="caution">
    <text evidence="3">The sequence shown here is derived from an EMBL/GenBank/DDBJ whole genome shotgun (WGS) entry which is preliminary data.</text>
</comment>
<evidence type="ECO:0000259" key="2">
    <source>
        <dbReference type="Pfam" id="PF00149"/>
    </source>
</evidence>
<dbReference type="SUPFAM" id="SSF56300">
    <property type="entry name" value="Metallo-dependent phosphatases"/>
    <property type="match status" value="1"/>
</dbReference>
<proteinExistence type="predicted"/>
<feature type="domain" description="Calcineurin-like phosphoesterase" evidence="2">
    <location>
        <begin position="28"/>
        <end position="144"/>
    </location>
</feature>
<dbReference type="PATRIC" id="fig|1354264.4.peg.58"/>
<evidence type="ECO:0000256" key="1">
    <source>
        <dbReference type="SAM" id="SignalP"/>
    </source>
</evidence>
<dbReference type="AlphaFoldDB" id="A0A1B7K8E2"/>
<dbReference type="InterPro" id="IPR029052">
    <property type="entry name" value="Metallo-depent_PP-like"/>
</dbReference>
<dbReference type="Pfam" id="PF00149">
    <property type="entry name" value="Metallophos"/>
    <property type="match status" value="1"/>
</dbReference>
<keyword evidence="4" id="KW-1185">Reference proteome</keyword>
<keyword evidence="1" id="KW-0732">Signal</keyword>